<dbReference type="InterPro" id="IPR006085">
    <property type="entry name" value="XPG_DNA_repair_N"/>
</dbReference>
<dbReference type="SMART" id="SM00485">
    <property type="entry name" value="XPGN"/>
    <property type="match status" value="1"/>
</dbReference>
<feature type="domain" description="XPG N-terminal" evidence="9">
    <location>
        <begin position="1"/>
        <end position="106"/>
    </location>
</feature>
<dbReference type="InterPro" id="IPR029060">
    <property type="entry name" value="PIN-like_dom_sf"/>
</dbReference>
<dbReference type="InterPro" id="IPR019974">
    <property type="entry name" value="XPG_CS"/>
</dbReference>
<keyword evidence="3" id="KW-0378">Hydrolase</keyword>
<keyword evidence="7" id="KW-0234">DNA repair</keyword>
<gene>
    <name evidence="10" type="ORF">ASEP1449_LOCUS20243</name>
</gene>
<evidence type="ECO:0008006" key="11">
    <source>
        <dbReference type="Google" id="ProtNLM"/>
    </source>
</evidence>
<keyword evidence="2" id="KW-0479">Metal-binding</keyword>
<keyword evidence="4" id="KW-0227">DNA damage</keyword>
<evidence type="ECO:0000256" key="3">
    <source>
        <dbReference type="ARBA" id="ARBA00022759"/>
    </source>
</evidence>
<sequence length="638" mass="72123">MGTSDLWSEALGNINKQPSVPFTTAGGKIIGIDISVWLHKNIHTDLNAQCLLAHPPYPPTDLVTSIKCLHNNLVKAGVIPYYVFDGSRHPMKSVARQQRDKKLEKAREHIENFYSRGRNGEIIDEEHRIEALKYSRDLAVPTIEILGEIVLNWMKPAGINYCCAPFEAEHQLIQMEKDGRIQGIMTEDGDAIILGANKVYFKVDVLNSKWKIYDAILSTRDTPLGSVEKIHWPAVGNILGSDYCKRVKGMGVKRCFEKLLPRLDTFTGNEIEQTIKSIFPRFVVPENFVATFNKAVGLFKHCPVLDLHGNLLPLHPLPPDSSWLESIGFDPISLLDKSIVDFLAASKFDGPCFSNGGSLHKFNIPIYNAEENTMALGCTLPRFARLNLDIVPIVCLQTNVLQCWITARLGYPYPGQRHEIERVMKAMLEEKIKILEPEKVPIQIGQWQVHEILRPTDPNVDWDFENYFKEIRRMNVVDDAVFDAYYSRDAHNFERAFLLVQSGSVMVGSICFKYCEALTNAKPVTLFRLMVVPSMKSTVISANEASEATAKQGYSVYLCYDSTTKKPLLYPFSCCGCYDGRGFCSHLLATLSVFRLIQKCTDQRTFEKAMPPSPIDLTPILIEGLTIKEYITRNNKYK</sequence>
<evidence type="ECO:0000259" key="9">
    <source>
        <dbReference type="SMART" id="SM00485"/>
    </source>
</evidence>
<dbReference type="Gene3D" id="1.10.150.20">
    <property type="entry name" value="5' to 3' exonuclease, C-terminal subdomain"/>
    <property type="match status" value="1"/>
</dbReference>
<keyword evidence="1" id="KW-0597">Phosphoprotein</keyword>
<feature type="domain" description="XPG-I" evidence="8">
    <location>
        <begin position="155"/>
        <end position="224"/>
    </location>
</feature>
<dbReference type="SUPFAM" id="SSF88723">
    <property type="entry name" value="PIN domain-like"/>
    <property type="match status" value="1"/>
</dbReference>
<dbReference type="Gene3D" id="3.40.50.1010">
    <property type="entry name" value="5'-nuclease"/>
    <property type="match status" value="1"/>
</dbReference>
<accession>A0A7S2URY3</accession>
<dbReference type="Pfam" id="PF00752">
    <property type="entry name" value="XPG_N"/>
    <property type="match status" value="1"/>
</dbReference>
<dbReference type="InterPro" id="IPR006084">
    <property type="entry name" value="XPG/Rad2"/>
</dbReference>
<keyword evidence="6" id="KW-0496">Mitochondrion</keyword>
<dbReference type="InterPro" id="IPR006086">
    <property type="entry name" value="XPG-I_dom"/>
</dbReference>
<evidence type="ECO:0000256" key="2">
    <source>
        <dbReference type="ARBA" id="ARBA00022723"/>
    </source>
</evidence>
<evidence type="ECO:0000256" key="5">
    <source>
        <dbReference type="ARBA" id="ARBA00022842"/>
    </source>
</evidence>
<evidence type="ECO:0000313" key="10">
    <source>
        <dbReference type="EMBL" id="CAD9828408.1"/>
    </source>
</evidence>
<reference evidence="10" key="1">
    <citation type="submission" date="2021-01" db="EMBL/GenBank/DDBJ databases">
        <authorList>
            <person name="Corre E."/>
            <person name="Pelletier E."/>
            <person name="Niang G."/>
            <person name="Scheremetjew M."/>
            <person name="Finn R."/>
            <person name="Kale V."/>
            <person name="Holt S."/>
            <person name="Cochrane G."/>
            <person name="Meng A."/>
            <person name="Brown T."/>
            <person name="Cohen L."/>
        </authorList>
    </citation>
    <scope>NUCLEOTIDE SEQUENCE</scope>
    <source>
        <strain evidence="10">CCMP2084</strain>
    </source>
</reference>
<keyword evidence="3" id="KW-0540">Nuclease</keyword>
<dbReference type="GO" id="GO:0046872">
    <property type="term" value="F:metal ion binding"/>
    <property type="evidence" value="ECO:0007669"/>
    <property type="project" value="UniProtKB-KW"/>
</dbReference>
<keyword evidence="5" id="KW-0460">Magnesium</keyword>
<proteinExistence type="predicted"/>
<evidence type="ECO:0000256" key="6">
    <source>
        <dbReference type="ARBA" id="ARBA00023128"/>
    </source>
</evidence>
<dbReference type="GO" id="GO:0006281">
    <property type="term" value="P:DNA repair"/>
    <property type="evidence" value="ECO:0007669"/>
    <property type="project" value="UniProtKB-KW"/>
</dbReference>
<evidence type="ECO:0000256" key="4">
    <source>
        <dbReference type="ARBA" id="ARBA00022763"/>
    </source>
</evidence>
<dbReference type="PANTHER" id="PTHR11081">
    <property type="entry name" value="FLAP ENDONUCLEASE FAMILY MEMBER"/>
    <property type="match status" value="1"/>
</dbReference>
<organism evidence="10">
    <name type="scientific">Attheya septentrionalis</name>
    <dbReference type="NCBI Taxonomy" id="420275"/>
    <lineage>
        <taxon>Eukaryota</taxon>
        <taxon>Sar</taxon>
        <taxon>Stramenopiles</taxon>
        <taxon>Ochrophyta</taxon>
        <taxon>Bacillariophyta</taxon>
        <taxon>Coscinodiscophyceae</taxon>
        <taxon>Chaetocerotophycidae</taxon>
        <taxon>Chaetocerotales</taxon>
        <taxon>Attheyaceae</taxon>
        <taxon>Attheya</taxon>
    </lineage>
</organism>
<dbReference type="PROSITE" id="PS00841">
    <property type="entry name" value="XPG_1"/>
    <property type="match status" value="1"/>
</dbReference>
<evidence type="ECO:0000256" key="7">
    <source>
        <dbReference type="ARBA" id="ARBA00023204"/>
    </source>
</evidence>
<evidence type="ECO:0000259" key="8">
    <source>
        <dbReference type="SMART" id="SM00484"/>
    </source>
</evidence>
<protein>
    <recommendedName>
        <fullName evidence="11">Exonuclease 1</fullName>
    </recommendedName>
</protein>
<evidence type="ECO:0000256" key="1">
    <source>
        <dbReference type="ARBA" id="ARBA00022553"/>
    </source>
</evidence>
<dbReference type="GO" id="GO:0017108">
    <property type="term" value="F:5'-flap endonuclease activity"/>
    <property type="evidence" value="ECO:0007669"/>
    <property type="project" value="TreeGrafter"/>
</dbReference>
<name>A0A7S2URY3_9STRA</name>
<dbReference type="AlphaFoldDB" id="A0A7S2URY3"/>
<dbReference type="PRINTS" id="PR00853">
    <property type="entry name" value="XPGRADSUPER"/>
</dbReference>
<dbReference type="SMART" id="SM00484">
    <property type="entry name" value="XPGI"/>
    <property type="match status" value="1"/>
</dbReference>
<dbReference type="EMBL" id="HBHQ01029824">
    <property type="protein sequence ID" value="CAD9828408.1"/>
    <property type="molecule type" value="Transcribed_RNA"/>
</dbReference>
<dbReference type="Pfam" id="PF00867">
    <property type="entry name" value="XPG_I"/>
    <property type="match status" value="1"/>
</dbReference>
<keyword evidence="3" id="KW-0255">Endonuclease</keyword>
<dbReference type="PANTHER" id="PTHR11081:SF9">
    <property type="entry name" value="FLAP ENDONUCLEASE 1"/>
    <property type="match status" value="1"/>
</dbReference>